<reference evidence="3 4" key="1">
    <citation type="submission" date="2017-01" db="EMBL/GenBank/DDBJ databases">
        <authorList>
            <consortium name="Urmite Genomes"/>
        </authorList>
    </citation>
    <scope>NUCLEOTIDE SEQUENCE [LARGE SCALE GENOMIC DNA]</scope>
    <source>
        <strain evidence="3 4">AB215</strain>
    </source>
</reference>
<accession>A0A2U3PFF5</accession>
<name>A0A2U3PFF5_9MYCO</name>
<feature type="non-terminal residue" evidence="3">
    <location>
        <position position="1"/>
    </location>
</feature>
<dbReference type="PROSITE" id="PS50076">
    <property type="entry name" value="DNAJ_2"/>
    <property type="match status" value="1"/>
</dbReference>
<keyword evidence="4" id="KW-1185">Reference proteome</keyword>
<feature type="compositionally biased region" description="Polar residues" evidence="1">
    <location>
        <begin position="106"/>
        <end position="121"/>
    </location>
</feature>
<dbReference type="EMBL" id="FUEZ01000004">
    <property type="protein sequence ID" value="SPM42470.1"/>
    <property type="molecule type" value="Genomic_DNA"/>
</dbReference>
<dbReference type="CDD" id="cd06257">
    <property type="entry name" value="DnaJ"/>
    <property type="match status" value="1"/>
</dbReference>
<protein>
    <submittedName>
        <fullName evidence="3">Mycobacterium numidiamassiliense ORFan</fullName>
    </submittedName>
</protein>
<dbReference type="InterPro" id="IPR036869">
    <property type="entry name" value="J_dom_sf"/>
</dbReference>
<proteinExistence type="predicted"/>
<dbReference type="SMART" id="SM00271">
    <property type="entry name" value="DnaJ"/>
    <property type="match status" value="1"/>
</dbReference>
<evidence type="ECO:0000313" key="3">
    <source>
        <dbReference type="EMBL" id="SPM42470.1"/>
    </source>
</evidence>
<feature type="domain" description="J" evidence="2">
    <location>
        <begin position="134"/>
        <end position="187"/>
    </location>
</feature>
<evidence type="ECO:0000256" key="1">
    <source>
        <dbReference type="SAM" id="MobiDB-lite"/>
    </source>
</evidence>
<sequence>VDELVRRSTTPAKAEKRAPAKKTPAKKPPPKKTAAHKAPGKKNPAHKATAKQPGKKVPGKKAAPKKAPPKKVPPHKADAHRPQKKAKKAAGKKGATKRSADPPPSRTTSGRQARRTTSQKPSMGLPELPAPPQDPLAVLGLKEPLHPAELRRAWRGFAARHHPDRGGDAVTFARGQNAYDELQRRLRFED</sequence>
<feature type="compositionally biased region" description="Basic residues" evidence="1">
    <location>
        <begin position="19"/>
        <end position="74"/>
    </location>
</feature>
<dbReference type="AlphaFoldDB" id="A0A2U3PFF5"/>
<evidence type="ECO:0000313" key="4">
    <source>
        <dbReference type="Proteomes" id="UP000240424"/>
    </source>
</evidence>
<feature type="region of interest" description="Disordered" evidence="1">
    <location>
        <begin position="1"/>
        <end position="138"/>
    </location>
</feature>
<dbReference type="InterPro" id="IPR001623">
    <property type="entry name" value="DnaJ_domain"/>
</dbReference>
<organism evidence="3 4">
    <name type="scientific">Mycobacterium numidiamassiliense</name>
    <dbReference type="NCBI Taxonomy" id="1841861"/>
    <lineage>
        <taxon>Bacteria</taxon>
        <taxon>Bacillati</taxon>
        <taxon>Actinomycetota</taxon>
        <taxon>Actinomycetes</taxon>
        <taxon>Mycobacteriales</taxon>
        <taxon>Mycobacteriaceae</taxon>
        <taxon>Mycobacterium</taxon>
    </lineage>
</organism>
<gene>
    <name evidence="3" type="ORF">MNAB215_4690</name>
</gene>
<evidence type="ECO:0000259" key="2">
    <source>
        <dbReference type="PROSITE" id="PS50076"/>
    </source>
</evidence>
<dbReference type="Proteomes" id="UP000240424">
    <property type="component" value="Unassembled WGS sequence"/>
</dbReference>
<dbReference type="Gene3D" id="1.10.287.110">
    <property type="entry name" value="DnaJ domain"/>
    <property type="match status" value="1"/>
</dbReference>
<dbReference type="SUPFAM" id="SSF46565">
    <property type="entry name" value="Chaperone J-domain"/>
    <property type="match status" value="1"/>
</dbReference>
<feature type="compositionally biased region" description="Basic residues" evidence="1">
    <location>
        <begin position="82"/>
        <end position="96"/>
    </location>
</feature>